<dbReference type="EMBL" id="BMSA01000050">
    <property type="protein sequence ID" value="GGT96101.1"/>
    <property type="molecule type" value="Genomic_DNA"/>
</dbReference>
<reference evidence="1" key="1">
    <citation type="journal article" date="2014" name="Int. J. Syst. Evol. Microbiol.">
        <title>Complete genome sequence of Corynebacterium casei LMG S-19264T (=DSM 44701T), isolated from a smear-ripened cheese.</title>
        <authorList>
            <consortium name="US DOE Joint Genome Institute (JGI-PGF)"/>
            <person name="Walter F."/>
            <person name="Albersmeier A."/>
            <person name="Kalinowski J."/>
            <person name="Ruckert C."/>
        </authorList>
    </citation>
    <scope>NUCLEOTIDE SEQUENCE</scope>
    <source>
        <strain evidence="1">JCM 4125</strain>
    </source>
</reference>
<keyword evidence="2" id="KW-1185">Reference proteome</keyword>
<sequence length="116" mass="12352">MTVAGALAPAGVNANLIRRTCKTVLGEQRVGPPVLGEEQRAHLAGVLRGQDRLVLEDVLARIPEMSGETRETALHVVRRVGGVLTVGYVEARDADGLLELAVLSRSLLSLYELLGS</sequence>
<name>A0A918HSB8_9ACTN</name>
<proteinExistence type="predicted"/>
<organism evidence="1 2">
    <name type="scientific">Streptomyces phaeofaciens</name>
    <dbReference type="NCBI Taxonomy" id="68254"/>
    <lineage>
        <taxon>Bacteria</taxon>
        <taxon>Bacillati</taxon>
        <taxon>Actinomycetota</taxon>
        <taxon>Actinomycetes</taxon>
        <taxon>Kitasatosporales</taxon>
        <taxon>Streptomycetaceae</taxon>
        <taxon>Streptomyces</taxon>
    </lineage>
</organism>
<accession>A0A918HSB8</accession>
<reference evidence="1" key="2">
    <citation type="submission" date="2020-09" db="EMBL/GenBank/DDBJ databases">
        <authorList>
            <person name="Sun Q."/>
            <person name="Ohkuma M."/>
        </authorList>
    </citation>
    <scope>NUCLEOTIDE SEQUENCE</scope>
    <source>
        <strain evidence="1">JCM 4125</strain>
    </source>
</reference>
<comment type="caution">
    <text evidence="1">The sequence shown here is derived from an EMBL/GenBank/DDBJ whole genome shotgun (WGS) entry which is preliminary data.</text>
</comment>
<evidence type="ECO:0000313" key="1">
    <source>
        <dbReference type="EMBL" id="GGT96101.1"/>
    </source>
</evidence>
<dbReference type="AlphaFoldDB" id="A0A918HSB8"/>
<protein>
    <submittedName>
        <fullName evidence="1">Uncharacterized protein</fullName>
    </submittedName>
</protein>
<evidence type="ECO:0000313" key="2">
    <source>
        <dbReference type="Proteomes" id="UP000646776"/>
    </source>
</evidence>
<gene>
    <name evidence="1" type="ORF">GCM10010226_87130</name>
</gene>
<dbReference type="Proteomes" id="UP000646776">
    <property type="component" value="Unassembled WGS sequence"/>
</dbReference>